<keyword evidence="18" id="KW-1185">Reference proteome</keyword>
<comment type="cofactor">
    <cofactor evidence="1">
        <name>Mg(2+)</name>
        <dbReference type="ChEBI" id="CHEBI:18420"/>
    </cofactor>
</comment>
<evidence type="ECO:0000313" key="17">
    <source>
        <dbReference type="EMBL" id="GAL85707.1"/>
    </source>
</evidence>
<keyword evidence="11" id="KW-0472">Membrane</keyword>
<dbReference type="Pfam" id="PF13193">
    <property type="entry name" value="AMP-binding_C"/>
    <property type="match status" value="1"/>
</dbReference>
<dbReference type="PANTHER" id="PTHR43767:SF8">
    <property type="entry name" value="LONG-CHAIN-FATTY-ACID--COA LIGASE"/>
    <property type="match status" value="1"/>
</dbReference>
<keyword evidence="6" id="KW-0547">Nucleotide-binding</keyword>
<evidence type="ECO:0000256" key="2">
    <source>
        <dbReference type="ARBA" id="ARBA00004170"/>
    </source>
</evidence>
<dbReference type="STRING" id="153721.MYP_2936"/>
<proteinExistence type="inferred from homology"/>
<comment type="similarity">
    <text evidence="4">Belongs to the ATP-dependent AMP-binding enzyme family.</text>
</comment>
<dbReference type="PANTHER" id="PTHR43767">
    <property type="entry name" value="LONG-CHAIN-FATTY-ACID--COA LIGASE"/>
    <property type="match status" value="1"/>
</dbReference>
<dbReference type="InterPro" id="IPR050237">
    <property type="entry name" value="ATP-dep_AMP-bd_enzyme"/>
</dbReference>
<evidence type="ECO:0000256" key="1">
    <source>
        <dbReference type="ARBA" id="ARBA00001946"/>
    </source>
</evidence>
<keyword evidence="10" id="KW-0443">Lipid metabolism</keyword>
<dbReference type="RefSeq" id="WP_045464517.1">
    <property type="nucleotide sequence ID" value="NZ_BBLT01000005.1"/>
</dbReference>
<dbReference type="GO" id="GO:0005524">
    <property type="term" value="F:ATP binding"/>
    <property type="evidence" value="ECO:0007669"/>
    <property type="project" value="UniProtKB-KW"/>
</dbReference>
<accession>A0A098LGV1</accession>
<comment type="caution">
    <text evidence="17">The sequence shown here is derived from an EMBL/GenBank/DDBJ whole genome shotgun (WGS) entry which is preliminary data.</text>
</comment>
<dbReference type="EMBL" id="BBLT01000005">
    <property type="protein sequence ID" value="GAL85707.1"/>
    <property type="molecule type" value="Genomic_DNA"/>
</dbReference>
<gene>
    <name evidence="17" type="ORF">MYP_2936</name>
</gene>
<dbReference type="PROSITE" id="PS00455">
    <property type="entry name" value="AMP_BINDING"/>
    <property type="match status" value="1"/>
</dbReference>
<reference evidence="17 18" key="1">
    <citation type="submission" date="2014-09" db="EMBL/GenBank/DDBJ databases">
        <title>Sporocytophaga myxococcoides PG-01 genome sequencing.</title>
        <authorList>
            <person name="Liu L."/>
            <person name="Gao P.J."/>
            <person name="Chen G.J."/>
            <person name="Wang L.S."/>
        </authorList>
    </citation>
    <scope>NUCLEOTIDE SEQUENCE [LARGE SCALE GENOMIC DNA]</scope>
    <source>
        <strain evidence="17 18">PG-01</strain>
    </source>
</reference>
<dbReference type="GO" id="GO:0016020">
    <property type="term" value="C:membrane"/>
    <property type="evidence" value="ECO:0007669"/>
    <property type="project" value="UniProtKB-SubCell"/>
</dbReference>
<dbReference type="FunFam" id="3.30.300.30:FF:000006">
    <property type="entry name" value="Long-chain-fatty-acid--CoA ligase FadD"/>
    <property type="match status" value="1"/>
</dbReference>
<evidence type="ECO:0000313" key="18">
    <source>
        <dbReference type="Proteomes" id="UP000030185"/>
    </source>
</evidence>
<dbReference type="Pfam" id="PF00501">
    <property type="entry name" value="AMP-binding"/>
    <property type="match status" value="1"/>
</dbReference>
<evidence type="ECO:0000256" key="10">
    <source>
        <dbReference type="ARBA" id="ARBA00023098"/>
    </source>
</evidence>
<dbReference type="EC" id="6.2.1.3" evidence="12"/>
<evidence type="ECO:0000256" key="7">
    <source>
        <dbReference type="ARBA" id="ARBA00022832"/>
    </source>
</evidence>
<evidence type="ECO:0000256" key="5">
    <source>
        <dbReference type="ARBA" id="ARBA00022598"/>
    </source>
</evidence>
<evidence type="ECO:0000256" key="3">
    <source>
        <dbReference type="ARBA" id="ARBA00005005"/>
    </source>
</evidence>
<organism evidence="17 18">
    <name type="scientific">Sporocytophaga myxococcoides</name>
    <dbReference type="NCBI Taxonomy" id="153721"/>
    <lineage>
        <taxon>Bacteria</taxon>
        <taxon>Pseudomonadati</taxon>
        <taxon>Bacteroidota</taxon>
        <taxon>Cytophagia</taxon>
        <taxon>Cytophagales</taxon>
        <taxon>Cytophagaceae</taxon>
        <taxon>Sporocytophaga</taxon>
    </lineage>
</organism>
<evidence type="ECO:0000259" key="15">
    <source>
        <dbReference type="Pfam" id="PF00501"/>
    </source>
</evidence>
<dbReference type="Proteomes" id="UP000030185">
    <property type="component" value="Unassembled WGS sequence"/>
</dbReference>
<evidence type="ECO:0000259" key="16">
    <source>
        <dbReference type="Pfam" id="PF13193"/>
    </source>
</evidence>
<name>A0A098LGV1_9BACT</name>
<protein>
    <recommendedName>
        <fullName evidence="13">Long-chain-fatty-acid--CoA ligase</fullName>
        <ecNumber evidence="12">6.2.1.3</ecNumber>
    </recommendedName>
    <alternativeName>
        <fullName evidence="14">Long-chain acyl-CoA synthetase</fullName>
    </alternativeName>
</protein>
<dbReference type="eggNOG" id="COG0318">
    <property type="taxonomic scope" value="Bacteria"/>
</dbReference>
<evidence type="ECO:0000256" key="6">
    <source>
        <dbReference type="ARBA" id="ARBA00022741"/>
    </source>
</evidence>
<evidence type="ECO:0000256" key="4">
    <source>
        <dbReference type="ARBA" id="ARBA00006432"/>
    </source>
</evidence>
<dbReference type="InterPro" id="IPR000873">
    <property type="entry name" value="AMP-dep_synth/lig_dom"/>
</dbReference>
<evidence type="ECO:0000256" key="12">
    <source>
        <dbReference type="ARBA" id="ARBA00026121"/>
    </source>
</evidence>
<evidence type="ECO:0000256" key="8">
    <source>
        <dbReference type="ARBA" id="ARBA00022840"/>
    </source>
</evidence>
<feature type="domain" description="AMP-dependent synthetase/ligase" evidence="15">
    <location>
        <begin position="30"/>
        <end position="420"/>
    </location>
</feature>
<dbReference type="Gene3D" id="2.30.38.10">
    <property type="entry name" value="Luciferase, Domain 3"/>
    <property type="match status" value="1"/>
</dbReference>
<sequence>MASKPWLNQYPKEVNPEINPDAYISLLHFFEDCIKKYGDLVGFVNMGKTMTFKQLDEYSTQFAAYLQNHAKLKQGDRIAIQMPNLLQNPVVIFGAVKAGLIIVNTNPLYTEREMEHQFKDSGAKAIVILANFADKLEAIRKNTDIKHIVITEIGDMQGALKGAIVNFVVKYVKKMVPSYNIPEAVKFNDALKMGKASSWTRPELKGSDICFLQYTGGTTGVSKGAMLTHRNIVANMLQSYEWFKPVLKEREEIVITPLPLYHIFALTANLLVMMKYGAKNILITNPKDMKAFIKELKMYPFSLMTGVNTLFNGLLNQEAFKTIDFSHLKMTVGGGMAVQKPVAQKWEEVTKTKLAEGYGLTETSPVACVNPVDGRMRLGSIGLPIPSTELKVMNDDGQEVGIDEPGELWIKGPQVMAGYWQRPEETANVMVGEWFKSGDMAAIDKDGFFRIVDRKKEMVLVSGFNVYPNEVEEVLCMHPKILEAGVKGIPDDKTNEAVKAFIVKKDPSLTEEEVKEHCRKYLTSYKVPKHIVFRNELPKSNVGKILRRLME</sequence>
<dbReference type="InterPro" id="IPR025110">
    <property type="entry name" value="AMP-bd_C"/>
</dbReference>
<dbReference type="OrthoDB" id="9778383at2"/>
<keyword evidence="8" id="KW-0067">ATP-binding</keyword>
<dbReference type="InterPro" id="IPR045851">
    <property type="entry name" value="AMP-bd_C_sf"/>
</dbReference>
<dbReference type="Gene3D" id="3.40.50.980">
    <property type="match status" value="2"/>
</dbReference>
<evidence type="ECO:0000256" key="9">
    <source>
        <dbReference type="ARBA" id="ARBA00022842"/>
    </source>
</evidence>
<evidence type="ECO:0000256" key="11">
    <source>
        <dbReference type="ARBA" id="ARBA00023136"/>
    </source>
</evidence>
<comment type="pathway">
    <text evidence="3">Lipid metabolism; fatty acid beta-oxidation.</text>
</comment>
<comment type="subcellular location">
    <subcellularLocation>
        <location evidence="2">Membrane</location>
        <topology evidence="2">Peripheral membrane protein</topology>
    </subcellularLocation>
</comment>
<dbReference type="InterPro" id="IPR020845">
    <property type="entry name" value="AMP-binding_CS"/>
</dbReference>
<feature type="domain" description="AMP-binding enzyme C-terminal" evidence="16">
    <location>
        <begin position="470"/>
        <end position="544"/>
    </location>
</feature>
<evidence type="ECO:0000256" key="14">
    <source>
        <dbReference type="ARBA" id="ARBA00042773"/>
    </source>
</evidence>
<dbReference type="Gene3D" id="3.30.300.30">
    <property type="match status" value="1"/>
</dbReference>
<evidence type="ECO:0000256" key="13">
    <source>
        <dbReference type="ARBA" id="ARBA00039545"/>
    </source>
</evidence>
<dbReference type="AlphaFoldDB" id="A0A098LGV1"/>
<dbReference type="GO" id="GO:0004467">
    <property type="term" value="F:long-chain fatty acid-CoA ligase activity"/>
    <property type="evidence" value="ECO:0007669"/>
    <property type="project" value="UniProtKB-EC"/>
</dbReference>
<keyword evidence="9" id="KW-0460">Magnesium</keyword>
<keyword evidence="5 17" id="KW-0436">Ligase</keyword>
<keyword evidence="7" id="KW-0276">Fatty acid metabolism</keyword>
<dbReference type="SUPFAM" id="SSF56801">
    <property type="entry name" value="Acetyl-CoA synthetase-like"/>
    <property type="match status" value="1"/>
</dbReference>
<dbReference type="FunFam" id="3.40.50.12780:FF:000003">
    <property type="entry name" value="Long-chain-fatty-acid--CoA ligase FadD"/>
    <property type="match status" value="1"/>
</dbReference>
<dbReference type="CDD" id="cd05936">
    <property type="entry name" value="FC-FACS_FadD_like"/>
    <property type="match status" value="1"/>
</dbReference>